<name>A0A3S0IBK5_9DEIO</name>
<dbReference type="PANTHER" id="PTHR31157:SF1">
    <property type="entry name" value="SCP DOMAIN-CONTAINING PROTEIN"/>
    <property type="match status" value="1"/>
</dbReference>
<dbReference type="OrthoDB" id="9783944at2"/>
<evidence type="ECO:0000313" key="3">
    <source>
        <dbReference type="EMBL" id="RTR29860.1"/>
    </source>
</evidence>
<dbReference type="InterPro" id="IPR035940">
    <property type="entry name" value="CAP_sf"/>
</dbReference>
<dbReference type="PANTHER" id="PTHR31157">
    <property type="entry name" value="SCP DOMAIN-CONTAINING PROTEIN"/>
    <property type="match status" value="1"/>
</dbReference>
<dbReference type="CDD" id="cd05379">
    <property type="entry name" value="CAP_bacterial"/>
    <property type="match status" value="1"/>
</dbReference>
<dbReference type="EMBL" id="RXPE01000003">
    <property type="protein sequence ID" value="RTR29860.1"/>
    <property type="molecule type" value="Genomic_DNA"/>
</dbReference>
<dbReference type="SUPFAM" id="SSF55797">
    <property type="entry name" value="PR-1-like"/>
    <property type="match status" value="1"/>
</dbReference>
<protein>
    <submittedName>
        <fullName evidence="3">CAP domain-containing protein</fullName>
    </submittedName>
</protein>
<keyword evidence="1" id="KW-0732">Signal</keyword>
<dbReference type="Pfam" id="PF00188">
    <property type="entry name" value="CAP"/>
    <property type="match status" value="1"/>
</dbReference>
<feature type="signal peptide" evidence="1">
    <location>
        <begin position="1"/>
        <end position="19"/>
    </location>
</feature>
<feature type="chain" id="PRO_5018560454" evidence="1">
    <location>
        <begin position="20"/>
        <end position="178"/>
    </location>
</feature>
<proteinExistence type="predicted"/>
<dbReference type="RefSeq" id="WP_126351204.1">
    <property type="nucleotide sequence ID" value="NZ_CP086380.1"/>
</dbReference>
<sequence length="178" mass="19181">MKRLLPLVVLGLTACSAASHPPLPDELKYTWYPSTDRTASADELAVLAHTNAARAAGQTCGQTPYPPAPALVWSDTLAHAARNHAQDMAARQYFGHVTPEGVTGAQRMTLAGYRWQYAGENLAAGQDTAAQVVAKWLASEGHCRNLMNPNFTELGVGAVAHADRYGRYHVQNFGQPAR</sequence>
<dbReference type="AlphaFoldDB" id="A0A3S0IBK5"/>
<evidence type="ECO:0000259" key="2">
    <source>
        <dbReference type="Pfam" id="PF00188"/>
    </source>
</evidence>
<comment type="caution">
    <text evidence="3">The sequence shown here is derived from an EMBL/GenBank/DDBJ whole genome shotgun (WGS) entry which is preliminary data.</text>
</comment>
<dbReference type="Gene3D" id="3.40.33.10">
    <property type="entry name" value="CAP"/>
    <property type="match status" value="1"/>
</dbReference>
<dbReference type="InterPro" id="IPR014044">
    <property type="entry name" value="CAP_dom"/>
</dbReference>
<evidence type="ECO:0000313" key="4">
    <source>
        <dbReference type="Proteomes" id="UP000277766"/>
    </source>
</evidence>
<gene>
    <name evidence="3" type="ORF">EJ104_02645</name>
</gene>
<keyword evidence="4" id="KW-1185">Reference proteome</keyword>
<reference evidence="3 4" key="1">
    <citation type="submission" date="2018-12" db="EMBL/GenBank/DDBJ databases">
        <title>Deinococcus radiophilus ATCC 27603 genome sequencing and assembly.</title>
        <authorList>
            <person name="Maclea K.S."/>
            <person name="Maynard C.R."/>
        </authorList>
    </citation>
    <scope>NUCLEOTIDE SEQUENCE [LARGE SCALE GENOMIC DNA]</scope>
    <source>
        <strain evidence="3 4">ATCC 27603</strain>
    </source>
</reference>
<accession>A0A3S0IBK5</accession>
<feature type="domain" description="SCP" evidence="2">
    <location>
        <begin position="48"/>
        <end position="173"/>
    </location>
</feature>
<organism evidence="3 4">
    <name type="scientific">Deinococcus radiophilus</name>
    <dbReference type="NCBI Taxonomy" id="32062"/>
    <lineage>
        <taxon>Bacteria</taxon>
        <taxon>Thermotogati</taxon>
        <taxon>Deinococcota</taxon>
        <taxon>Deinococci</taxon>
        <taxon>Deinococcales</taxon>
        <taxon>Deinococcaceae</taxon>
        <taxon>Deinococcus</taxon>
    </lineage>
</organism>
<evidence type="ECO:0000256" key="1">
    <source>
        <dbReference type="SAM" id="SignalP"/>
    </source>
</evidence>
<dbReference type="Proteomes" id="UP000277766">
    <property type="component" value="Unassembled WGS sequence"/>
</dbReference>
<dbReference type="PROSITE" id="PS51257">
    <property type="entry name" value="PROKAR_LIPOPROTEIN"/>
    <property type="match status" value="1"/>
</dbReference>